<accession>L7F4A9</accession>
<evidence type="ECO:0000256" key="1">
    <source>
        <dbReference type="ARBA" id="ARBA00003822"/>
    </source>
</evidence>
<dbReference type="PRINTS" id="PR00102">
    <property type="entry name" value="OTCASE"/>
</dbReference>
<evidence type="ECO:0000256" key="3">
    <source>
        <dbReference type="ARBA" id="ARBA00013007"/>
    </source>
</evidence>
<dbReference type="PROSITE" id="PS51257">
    <property type="entry name" value="PROKAR_LIPOPROTEIN"/>
    <property type="match status" value="1"/>
</dbReference>
<dbReference type="SUPFAM" id="SSF53671">
    <property type="entry name" value="Aspartate/ornithine carbamoyltransferase"/>
    <property type="match status" value="1"/>
</dbReference>
<evidence type="ECO:0000256" key="8">
    <source>
        <dbReference type="SAM" id="SignalP"/>
    </source>
</evidence>
<evidence type="ECO:0000259" key="9">
    <source>
        <dbReference type="Pfam" id="PF00185"/>
    </source>
</evidence>
<dbReference type="NCBIfam" id="TIGR00658">
    <property type="entry name" value="orni_carb_tr"/>
    <property type="match status" value="1"/>
</dbReference>
<dbReference type="RefSeq" id="WP_006378456.1">
    <property type="nucleotide sequence ID" value="NZ_AEJB01000351.1"/>
</dbReference>
<evidence type="ECO:0000313" key="12">
    <source>
        <dbReference type="Proteomes" id="UP000010931"/>
    </source>
</evidence>
<dbReference type="InterPro" id="IPR006130">
    <property type="entry name" value="Asp/Orn_carbamoylTrfase"/>
</dbReference>
<dbReference type="PANTHER" id="PTHR45753">
    <property type="entry name" value="ORNITHINE CARBAMOYLTRANSFERASE, MITOCHONDRIAL"/>
    <property type="match status" value="1"/>
</dbReference>
<dbReference type="STRING" id="85558.T45_02844"/>
<dbReference type="GO" id="GO:0019240">
    <property type="term" value="P:citrulline biosynthetic process"/>
    <property type="evidence" value="ECO:0007669"/>
    <property type="project" value="TreeGrafter"/>
</dbReference>
<dbReference type="Pfam" id="PF02729">
    <property type="entry name" value="OTCace_N"/>
    <property type="match status" value="1"/>
</dbReference>
<evidence type="ECO:0000256" key="6">
    <source>
        <dbReference type="NCBIfam" id="TIGR00658"/>
    </source>
</evidence>
<dbReference type="EMBL" id="AEJB01000351">
    <property type="protein sequence ID" value="ELP66443.1"/>
    <property type="molecule type" value="Genomic_DNA"/>
</dbReference>
<feature type="signal peptide" evidence="8">
    <location>
        <begin position="1"/>
        <end position="23"/>
    </location>
</feature>
<dbReference type="GO" id="GO:0004585">
    <property type="term" value="F:ornithine carbamoyltransferase activity"/>
    <property type="evidence" value="ECO:0007669"/>
    <property type="project" value="UniProtKB-UniRule"/>
</dbReference>
<evidence type="ECO:0000259" key="10">
    <source>
        <dbReference type="Pfam" id="PF02729"/>
    </source>
</evidence>
<dbReference type="Gene3D" id="3.40.50.1370">
    <property type="entry name" value="Aspartate/ornithine carbamoyltransferase"/>
    <property type="match status" value="2"/>
</dbReference>
<evidence type="ECO:0000256" key="7">
    <source>
        <dbReference type="RuleBase" id="RU003634"/>
    </source>
</evidence>
<evidence type="ECO:0000256" key="5">
    <source>
        <dbReference type="ARBA" id="ARBA00048772"/>
    </source>
</evidence>
<sequence>MRMPAIAPLRNAVGLLIPACALAACGTTGRPDPIEGLSAHAVPLVSSQAGGTRWVGSLSAGPWHGTAGRTPPASLEKTSTRTRCAFEVAAADQGAATTYLGPGDTHIGAKESVADTARVLGRMFDAIEYRGSAQSLVTDLAAYSGIPVYNGLTDTAHPTQSLCDVLTMREHSRKPLPDIAYCYLGDARNNMGNSLLAMGALLGMDVRIAAPARLWPDPELIATCRDLAERSGARITITEDVETAVHAADFLHTDVWVSMGEPADAWRERIELLLPYQVNDKTLAMTGNPDVRFMHCLPALHDRSTHLGQSLFDAYGLDGLEVADDVFSSPASLVFEQAENRLHTIKAVLVATLED</sequence>
<dbReference type="PANTHER" id="PTHR45753:SF2">
    <property type="entry name" value="ORNITHINE CARBAMOYLTRANSFERASE"/>
    <property type="match status" value="1"/>
</dbReference>
<dbReference type="PATRIC" id="fig|698760.3.peg.4780"/>
<dbReference type="GO" id="GO:0016597">
    <property type="term" value="F:amino acid binding"/>
    <property type="evidence" value="ECO:0007669"/>
    <property type="project" value="InterPro"/>
</dbReference>
<evidence type="ECO:0000313" key="11">
    <source>
        <dbReference type="EMBL" id="ELP66443.1"/>
    </source>
</evidence>
<dbReference type="Proteomes" id="UP000010931">
    <property type="component" value="Unassembled WGS sequence"/>
</dbReference>
<gene>
    <name evidence="11" type="primary">argF_1</name>
    <name evidence="11" type="ORF">STRTUCAR8_08258</name>
</gene>
<keyword evidence="8" id="KW-0732">Signal</keyword>
<comment type="catalytic activity">
    <reaction evidence="5">
        <text>carbamoyl phosphate + L-ornithine = L-citrulline + phosphate + H(+)</text>
        <dbReference type="Rhea" id="RHEA:19513"/>
        <dbReference type="ChEBI" id="CHEBI:15378"/>
        <dbReference type="ChEBI" id="CHEBI:43474"/>
        <dbReference type="ChEBI" id="CHEBI:46911"/>
        <dbReference type="ChEBI" id="CHEBI:57743"/>
        <dbReference type="ChEBI" id="CHEBI:58228"/>
        <dbReference type="EC" id="2.1.3.3"/>
    </reaction>
</comment>
<proteinExistence type="inferred from homology"/>
<evidence type="ECO:0000256" key="2">
    <source>
        <dbReference type="ARBA" id="ARBA00007805"/>
    </source>
</evidence>
<dbReference type="InterPro" id="IPR006132">
    <property type="entry name" value="Asp/Orn_carbamoyltranf_P-bd"/>
</dbReference>
<evidence type="ECO:0000256" key="4">
    <source>
        <dbReference type="ARBA" id="ARBA00022679"/>
    </source>
</evidence>
<organism evidence="11 12">
    <name type="scientific">Streptomyces turgidiscabies (strain Car8)</name>
    <dbReference type="NCBI Taxonomy" id="698760"/>
    <lineage>
        <taxon>Bacteria</taxon>
        <taxon>Bacillati</taxon>
        <taxon>Actinomycetota</taxon>
        <taxon>Actinomycetes</taxon>
        <taxon>Kitasatosporales</taxon>
        <taxon>Streptomycetaceae</taxon>
        <taxon>Streptomyces</taxon>
    </lineage>
</organism>
<keyword evidence="4 7" id="KW-0808">Transferase</keyword>
<comment type="function">
    <text evidence="1">Reversibly catalyzes the transfer of the carbamoyl group from carbamoyl phosphate (CP) to the N(epsilon) atom of ornithine (ORN) to produce L-citrulline.</text>
</comment>
<dbReference type="AlphaFoldDB" id="L7F4A9"/>
<dbReference type="InterPro" id="IPR002292">
    <property type="entry name" value="Orn/put_carbamltrans"/>
</dbReference>
<dbReference type="PRINTS" id="PR00100">
    <property type="entry name" value="AOTCASE"/>
</dbReference>
<dbReference type="Pfam" id="PF00185">
    <property type="entry name" value="OTCace"/>
    <property type="match status" value="1"/>
</dbReference>
<reference evidence="11 12" key="1">
    <citation type="journal article" date="2011" name="Plasmid">
        <title>Streptomyces turgidiscabies Car8 contains a modular pathogenicity island that shares virulence genes with other actinobacterial plant pathogens.</title>
        <authorList>
            <person name="Huguet-Tapia J.C."/>
            <person name="Badger J.H."/>
            <person name="Loria R."/>
            <person name="Pettis G.S."/>
        </authorList>
    </citation>
    <scope>NUCLEOTIDE SEQUENCE [LARGE SCALE GENOMIC DNA]</scope>
    <source>
        <strain evidence="11 12">Car8</strain>
    </source>
</reference>
<keyword evidence="12" id="KW-1185">Reference proteome</keyword>
<comment type="caution">
    <text evidence="11">The sequence shown here is derived from an EMBL/GenBank/DDBJ whole genome shotgun (WGS) entry which is preliminary data.</text>
</comment>
<feature type="chain" id="PRO_5003972946" description="Ornithine carbamoyltransferase" evidence="8">
    <location>
        <begin position="24"/>
        <end position="355"/>
    </location>
</feature>
<dbReference type="EC" id="2.1.3.3" evidence="3 6"/>
<dbReference type="InterPro" id="IPR006131">
    <property type="entry name" value="Asp_carbamoyltransf_Asp/Orn-bd"/>
</dbReference>
<dbReference type="InterPro" id="IPR036901">
    <property type="entry name" value="Asp/Orn_carbamoylTrfase_sf"/>
</dbReference>
<comment type="similarity">
    <text evidence="2">Belongs to the aspartate/ornithine carbamoyltransferase superfamily. OTCase family.</text>
</comment>
<name>L7F4A9_STRT8</name>
<feature type="domain" description="Aspartate/ornithine carbamoyltransferase carbamoyl-P binding" evidence="10">
    <location>
        <begin position="75"/>
        <end position="170"/>
    </location>
</feature>
<feature type="domain" description="Aspartate/ornithine carbamoyltransferase Asp/Orn-binding" evidence="9">
    <location>
        <begin position="178"/>
        <end position="351"/>
    </location>
</feature>
<dbReference type="GO" id="GO:0042450">
    <property type="term" value="P:L-arginine biosynthetic process via ornithine"/>
    <property type="evidence" value="ECO:0007669"/>
    <property type="project" value="UniProtKB-UniRule"/>
</dbReference>
<protein>
    <recommendedName>
        <fullName evidence="3 6">Ornithine carbamoyltransferase</fullName>
        <ecNumber evidence="3 6">2.1.3.3</ecNumber>
    </recommendedName>
</protein>
<dbReference type="GeneID" id="97402556"/>